<accession>A0A5C7B1B3</accession>
<evidence type="ECO:0000313" key="2">
    <source>
        <dbReference type="Proteomes" id="UP000321790"/>
    </source>
</evidence>
<dbReference type="RefSeq" id="WP_147133156.1">
    <property type="nucleotide sequence ID" value="NZ_VOSC01000019.1"/>
</dbReference>
<name>A0A5C7B1B3_9FLAO</name>
<gene>
    <name evidence="1" type="ORF">FUA26_06280</name>
</gene>
<comment type="caution">
    <text evidence="1">The sequence shown here is derived from an EMBL/GenBank/DDBJ whole genome shotgun (WGS) entry which is preliminary data.</text>
</comment>
<dbReference type="Proteomes" id="UP000321790">
    <property type="component" value="Unassembled WGS sequence"/>
</dbReference>
<reference evidence="2" key="1">
    <citation type="submission" date="2019-08" db="EMBL/GenBank/DDBJ databases">
        <title>Seonamhaeicola sediminis sp. nov., isolated from marine sediment.</title>
        <authorList>
            <person name="Cao W.R."/>
        </authorList>
    </citation>
    <scope>NUCLEOTIDE SEQUENCE [LARGE SCALE GENOMIC DNA]</scope>
    <source>
        <strain evidence="2">Gy8</strain>
    </source>
</reference>
<evidence type="ECO:0000313" key="1">
    <source>
        <dbReference type="EMBL" id="TXE11672.1"/>
    </source>
</evidence>
<protein>
    <recommendedName>
        <fullName evidence="3">DegT/DnrJ/EryC1/StrS aminotransferase family protein</fullName>
    </recommendedName>
</protein>
<proteinExistence type="predicted"/>
<dbReference type="OrthoDB" id="8955051at2"/>
<keyword evidence="2" id="KW-1185">Reference proteome</keyword>
<organism evidence="1 2">
    <name type="scientific">Seonamhaeicola algicola</name>
    <dbReference type="NCBI Taxonomy" id="1719036"/>
    <lineage>
        <taxon>Bacteria</taxon>
        <taxon>Pseudomonadati</taxon>
        <taxon>Bacteroidota</taxon>
        <taxon>Flavobacteriia</taxon>
        <taxon>Flavobacteriales</taxon>
        <taxon>Flavobacteriaceae</taxon>
    </lineage>
</organism>
<evidence type="ECO:0008006" key="3">
    <source>
        <dbReference type="Google" id="ProtNLM"/>
    </source>
</evidence>
<sequence>MNTKTLEFGSFFQQPENAAYKTHDIAFKNQALFYNGRHAVKYLIDGIMSMHTVNRIWIPEYYCQHVSHWLKTCYNTIKTYPVDPNNQPKGVINIPEAKDHDIVLINNFWGTANCSINTLGKTLITIEDHSHGWLSNACLNSAADYCFASLRKSLPIPLGGMAWSNTHTLPKITYNTEADTFKTIWDTTAKAMTQKADFLKAKHSSAKKEVFLELINTAELAMHNHHAIEALPPEHESIIAQWLNFDPLYYKKQHETLLKTLVKPEMHPQWCAAEGTNFGWIYHFETYDHLTRFKNYLIANKVYPSLLWPDNPENYGYYLNLHIDFRYNEAHIAHLANILNNAVL</sequence>
<dbReference type="EMBL" id="VOSC01000019">
    <property type="protein sequence ID" value="TXE11672.1"/>
    <property type="molecule type" value="Genomic_DNA"/>
</dbReference>
<dbReference type="AlphaFoldDB" id="A0A5C7B1B3"/>